<evidence type="ECO:0000313" key="2">
    <source>
        <dbReference type="Proteomes" id="UP000304912"/>
    </source>
</evidence>
<gene>
    <name evidence="1" type="ORF">FBQ74_00060</name>
</gene>
<name>A0A5B7YHI9_9ALTE</name>
<dbReference type="InterPro" id="IPR029063">
    <property type="entry name" value="SAM-dependent_MTases_sf"/>
</dbReference>
<reference evidence="1 2" key="1">
    <citation type="submission" date="2019-04" db="EMBL/GenBank/DDBJ databases">
        <title>Salinimonas iocasae sp. nov., a halophilic bacterium isolated from the outer tube casing of tubeworms in Okinawa Trough.</title>
        <authorList>
            <person name="Zhang H."/>
            <person name="Wang H."/>
            <person name="Li C."/>
        </authorList>
    </citation>
    <scope>NUCLEOTIDE SEQUENCE [LARGE SCALE GENOMIC DNA]</scope>
    <source>
        <strain evidence="1 2">KX18D6</strain>
    </source>
</reference>
<accession>A0A5B7YHI9</accession>
<organism evidence="1 2">
    <name type="scientific">Salinimonas iocasae</name>
    <dbReference type="NCBI Taxonomy" id="2572577"/>
    <lineage>
        <taxon>Bacteria</taxon>
        <taxon>Pseudomonadati</taxon>
        <taxon>Pseudomonadota</taxon>
        <taxon>Gammaproteobacteria</taxon>
        <taxon>Alteromonadales</taxon>
        <taxon>Alteromonadaceae</taxon>
        <taxon>Alteromonas/Salinimonas group</taxon>
        <taxon>Salinimonas</taxon>
    </lineage>
</organism>
<dbReference type="GO" id="GO:0032259">
    <property type="term" value="P:methylation"/>
    <property type="evidence" value="ECO:0007669"/>
    <property type="project" value="UniProtKB-KW"/>
</dbReference>
<dbReference type="Pfam" id="PF13489">
    <property type="entry name" value="Methyltransf_23"/>
    <property type="match status" value="1"/>
</dbReference>
<dbReference type="EMBL" id="CP039852">
    <property type="protein sequence ID" value="QCZ95104.1"/>
    <property type="molecule type" value="Genomic_DNA"/>
</dbReference>
<sequence length="218" mass="25400">MLFNCPLCLHEKSEFYHQDKQRDYYQCTVCLLVFVPPVHHPSSTREFREYELHENNTDDPGYRRFLSKAATPLLQHLVSPSQGLDFGCGPSPVLAQMLEDKGHSVAVYDPFFFPDNKALTSAYDFITCTEAIEHFHSPHRELALLDKLLKPGGWLCIMTKRVLDKARFTNWHYKNDLTHVSFFSDETFRYIGEKYNYTVHLVASDVVLMHKQSYNTRS</sequence>
<keyword evidence="1" id="KW-0489">Methyltransferase</keyword>
<evidence type="ECO:0000313" key="1">
    <source>
        <dbReference type="EMBL" id="QCZ95104.1"/>
    </source>
</evidence>
<proteinExistence type="predicted"/>
<dbReference type="Proteomes" id="UP000304912">
    <property type="component" value="Chromosome"/>
</dbReference>
<dbReference type="SUPFAM" id="SSF53335">
    <property type="entry name" value="S-adenosyl-L-methionine-dependent methyltransferases"/>
    <property type="match status" value="1"/>
</dbReference>
<protein>
    <submittedName>
        <fullName evidence="1">Class I SAM-dependent methyltransferase</fullName>
    </submittedName>
</protein>
<dbReference type="OrthoDB" id="9791944at2"/>
<keyword evidence="2" id="KW-1185">Reference proteome</keyword>
<dbReference type="Gene3D" id="3.40.50.150">
    <property type="entry name" value="Vaccinia Virus protein VP39"/>
    <property type="match status" value="1"/>
</dbReference>
<keyword evidence="1" id="KW-0808">Transferase</keyword>
<dbReference type="GO" id="GO:0008168">
    <property type="term" value="F:methyltransferase activity"/>
    <property type="evidence" value="ECO:0007669"/>
    <property type="project" value="UniProtKB-KW"/>
</dbReference>
<dbReference type="AlphaFoldDB" id="A0A5B7YHI9"/>
<dbReference type="KEGG" id="salk:FBQ74_00060"/>